<feature type="domain" description="DUF1707" evidence="2">
    <location>
        <begin position="7"/>
        <end position="54"/>
    </location>
</feature>
<dbReference type="Proteomes" id="UP000282084">
    <property type="component" value="Unassembled WGS sequence"/>
</dbReference>
<dbReference type="AlphaFoldDB" id="A0A495W9E9"/>
<dbReference type="OrthoDB" id="3625082at2"/>
<name>A0A495W9E9_9PSEU</name>
<dbReference type="RefSeq" id="WP_121009809.1">
    <property type="nucleotide sequence ID" value="NZ_RBXO01000001.1"/>
</dbReference>
<protein>
    <submittedName>
        <fullName evidence="3">Uncharacterized protein DUF1707</fullName>
    </submittedName>
</protein>
<organism evidence="3 4">
    <name type="scientific">Saccharothrix australiensis</name>
    <dbReference type="NCBI Taxonomy" id="2072"/>
    <lineage>
        <taxon>Bacteria</taxon>
        <taxon>Bacillati</taxon>
        <taxon>Actinomycetota</taxon>
        <taxon>Actinomycetes</taxon>
        <taxon>Pseudonocardiales</taxon>
        <taxon>Pseudonocardiaceae</taxon>
        <taxon>Saccharothrix</taxon>
    </lineage>
</organism>
<keyword evidence="4" id="KW-1185">Reference proteome</keyword>
<accession>A0A495W9E9</accession>
<evidence type="ECO:0000256" key="1">
    <source>
        <dbReference type="SAM" id="Phobius"/>
    </source>
</evidence>
<keyword evidence="1" id="KW-0472">Membrane</keyword>
<sequence>MTDFQREDRAAVSAELARAKAEGRLTEDEYAERIRGVAAARNYTELVALTADLPAGPPIRRAEPSRRWRYAAYLVVTGINVLVWGVLSLWASFALYPWWIWVALLGGLLVLLAP</sequence>
<keyword evidence="1" id="KW-0812">Transmembrane</keyword>
<evidence type="ECO:0000259" key="2">
    <source>
        <dbReference type="Pfam" id="PF08044"/>
    </source>
</evidence>
<evidence type="ECO:0000313" key="4">
    <source>
        <dbReference type="Proteomes" id="UP000282084"/>
    </source>
</evidence>
<keyword evidence="1" id="KW-1133">Transmembrane helix</keyword>
<proteinExistence type="predicted"/>
<feature type="transmembrane region" description="Helical" evidence="1">
    <location>
        <begin position="70"/>
        <end position="90"/>
    </location>
</feature>
<reference evidence="3 4" key="1">
    <citation type="submission" date="2018-10" db="EMBL/GenBank/DDBJ databases">
        <title>Sequencing the genomes of 1000 actinobacteria strains.</title>
        <authorList>
            <person name="Klenk H.-P."/>
        </authorList>
    </citation>
    <scope>NUCLEOTIDE SEQUENCE [LARGE SCALE GENOMIC DNA]</scope>
    <source>
        <strain evidence="3 4">DSM 43800</strain>
    </source>
</reference>
<gene>
    <name evidence="3" type="ORF">C8E97_6465</name>
</gene>
<dbReference type="InterPro" id="IPR012551">
    <property type="entry name" value="DUF1707_SHOCT-like"/>
</dbReference>
<dbReference type="Pfam" id="PF08044">
    <property type="entry name" value="DUF1707"/>
    <property type="match status" value="1"/>
</dbReference>
<feature type="transmembrane region" description="Helical" evidence="1">
    <location>
        <begin position="96"/>
        <end position="113"/>
    </location>
</feature>
<comment type="caution">
    <text evidence="3">The sequence shown here is derived from an EMBL/GenBank/DDBJ whole genome shotgun (WGS) entry which is preliminary data.</text>
</comment>
<evidence type="ECO:0000313" key="3">
    <source>
        <dbReference type="EMBL" id="RKT57740.1"/>
    </source>
</evidence>
<dbReference type="EMBL" id="RBXO01000001">
    <property type="protein sequence ID" value="RKT57740.1"/>
    <property type="molecule type" value="Genomic_DNA"/>
</dbReference>